<dbReference type="PANTHER" id="PTHR43400:SF7">
    <property type="entry name" value="FAD-DEPENDENT OXIDOREDUCTASE 2 FAD BINDING DOMAIN-CONTAINING PROTEIN"/>
    <property type="match status" value="1"/>
</dbReference>
<protein>
    <submittedName>
        <fullName evidence="6">Flavocytochrome c</fullName>
    </submittedName>
</protein>
<dbReference type="HOGENOM" id="CLU_011398_4_0_4"/>
<evidence type="ECO:0000313" key="7">
    <source>
        <dbReference type="Proteomes" id="UP000005835"/>
    </source>
</evidence>
<dbReference type="SUPFAM" id="SSF51905">
    <property type="entry name" value="FAD/NAD(P)-binding domain"/>
    <property type="match status" value="1"/>
</dbReference>
<dbReference type="PROSITE" id="PS51318">
    <property type="entry name" value="TAT"/>
    <property type="match status" value="1"/>
</dbReference>
<dbReference type="AlphaFoldDB" id="K1JUE3"/>
<accession>K1JUE3</accession>
<dbReference type="PANTHER" id="PTHR43400">
    <property type="entry name" value="FUMARATE REDUCTASE"/>
    <property type="match status" value="1"/>
</dbReference>
<dbReference type="InterPro" id="IPR006311">
    <property type="entry name" value="TAT_signal"/>
</dbReference>
<proteinExistence type="predicted"/>
<evidence type="ECO:0000313" key="6">
    <source>
        <dbReference type="EMBL" id="EKB31287.1"/>
    </source>
</evidence>
<evidence type="ECO:0000256" key="3">
    <source>
        <dbReference type="ARBA" id="ARBA00022827"/>
    </source>
</evidence>
<reference evidence="6 7" key="1">
    <citation type="submission" date="2012-05" db="EMBL/GenBank/DDBJ databases">
        <title>The Genome Sequence of Sutterella wadsworthensis 2_1_59BFAA.</title>
        <authorList>
            <consortium name="The Broad Institute Genome Sequencing Platform"/>
            <person name="Earl A."/>
            <person name="Ward D."/>
            <person name="Feldgarden M."/>
            <person name="Gevers D."/>
            <person name="Daigneault M."/>
            <person name="Strauss J."/>
            <person name="Allen-Vercoe E."/>
            <person name="Walker B."/>
            <person name="Young S.K."/>
            <person name="Zeng Q."/>
            <person name="Gargeya S."/>
            <person name="Fitzgerald M."/>
            <person name="Haas B."/>
            <person name="Abouelleil A."/>
            <person name="Alvarado L."/>
            <person name="Arachchi H.M."/>
            <person name="Berlin A.M."/>
            <person name="Chapman S.B."/>
            <person name="Goldberg J."/>
            <person name="Griggs A."/>
            <person name="Gujja S."/>
            <person name="Hansen M."/>
            <person name="Howarth C."/>
            <person name="Imamovic A."/>
            <person name="Larimer J."/>
            <person name="McCowen C."/>
            <person name="Montmayeur A."/>
            <person name="Murphy C."/>
            <person name="Neiman D."/>
            <person name="Pearson M."/>
            <person name="Priest M."/>
            <person name="Roberts A."/>
            <person name="Saif S."/>
            <person name="Shea T."/>
            <person name="Sisk P."/>
            <person name="Sykes S."/>
            <person name="Wortman J."/>
            <person name="Nusbaum C."/>
            <person name="Birren B."/>
        </authorList>
    </citation>
    <scope>NUCLEOTIDE SEQUENCE [LARGE SCALE GENOMIC DNA]</scope>
    <source>
        <strain evidence="6 7">2_1_59BFAA</strain>
    </source>
</reference>
<keyword evidence="4" id="KW-0560">Oxidoreductase</keyword>
<dbReference type="RefSeq" id="WP_005434940.1">
    <property type="nucleotide sequence ID" value="NZ_JH815515.1"/>
</dbReference>
<keyword evidence="7" id="KW-1185">Reference proteome</keyword>
<dbReference type="OrthoDB" id="9813348at2"/>
<evidence type="ECO:0000256" key="1">
    <source>
        <dbReference type="ARBA" id="ARBA00001974"/>
    </source>
</evidence>
<dbReference type="GO" id="GO:0016491">
    <property type="term" value="F:oxidoreductase activity"/>
    <property type="evidence" value="ECO:0007669"/>
    <property type="project" value="UniProtKB-KW"/>
</dbReference>
<evidence type="ECO:0000259" key="5">
    <source>
        <dbReference type="Pfam" id="PF00890"/>
    </source>
</evidence>
<dbReference type="Pfam" id="PF00890">
    <property type="entry name" value="FAD_binding_2"/>
    <property type="match status" value="1"/>
</dbReference>
<dbReference type="Gene3D" id="3.90.700.10">
    <property type="entry name" value="Succinate dehydrogenase/fumarate reductase flavoprotein, catalytic domain"/>
    <property type="match status" value="1"/>
</dbReference>
<dbReference type="eggNOG" id="COG1053">
    <property type="taxonomic scope" value="Bacteria"/>
</dbReference>
<comment type="cofactor">
    <cofactor evidence="1">
        <name>FAD</name>
        <dbReference type="ChEBI" id="CHEBI:57692"/>
    </cofactor>
</comment>
<evidence type="ECO:0000256" key="2">
    <source>
        <dbReference type="ARBA" id="ARBA00022630"/>
    </source>
</evidence>
<dbReference type="PATRIC" id="fig|742823.3.peg.1102"/>
<dbReference type="SUPFAM" id="SSF56425">
    <property type="entry name" value="Succinate dehydrogenase/fumarate reductase flavoprotein, catalytic domain"/>
    <property type="match status" value="1"/>
</dbReference>
<comment type="caution">
    <text evidence="6">The sequence shown here is derived from an EMBL/GenBank/DDBJ whole genome shotgun (WGS) entry which is preliminary data.</text>
</comment>
<dbReference type="Proteomes" id="UP000005835">
    <property type="component" value="Unassembled WGS sequence"/>
</dbReference>
<dbReference type="PRINTS" id="PR00411">
    <property type="entry name" value="PNDRDTASEI"/>
</dbReference>
<sequence length="494" mass="52001">MTTSRREFFKTAAMGAVGAGAAFGTVAAEAKAAAPSKYDIIILGAGCGGLTCAVRAAENGLKPLLLEKMAMPAGNTIYAAGFLLGVNTSFQKAKNVQGDSAEQFLKDWMKVTQGKADEKLARVVCENADATLEWLHGYCGINFAAGSKLVWPMLSRAHLVVGEHKPGGGELALTLMKKAKELGVEIRFNTKAVALLSDEKTGAVNGVRVKTKEGLSEIHSKFGVVLATGGFSANQAMVTQYIGSGGAKMPIRGSRIIAGENINLALPFMPKIVNVDQYHCGPIYGPTGANPLNIVNNGICVNDKGERFTDEGQTYVQMSRDVAAMTKANWAYMIVDQTGHDVPILANDWESYKRTKAPVYVGQTLDEAAEKAGLPVDAVKATVKAYNEAIAAGKGKTLTPVNTLPKARTVEKAPFYIVPFQGGMTATFGGPLINVKGQVLDTENHVIDGLFAIGNAAGGLFYDNYIGGAQLTSAAVYGIVVADFVKAAKTPAGK</sequence>
<dbReference type="InterPro" id="IPR036188">
    <property type="entry name" value="FAD/NAD-bd_sf"/>
</dbReference>
<keyword evidence="2" id="KW-0285">Flavoprotein</keyword>
<gene>
    <name evidence="6" type="ORF">HMPREF9465_01112</name>
</gene>
<dbReference type="InterPro" id="IPR003953">
    <property type="entry name" value="FAD-dep_OxRdtase_2_FAD-bd"/>
</dbReference>
<dbReference type="EMBL" id="ADMG01000029">
    <property type="protein sequence ID" value="EKB31287.1"/>
    <property type="molecule type" value="Genomic_DNA"/>
</dbReference>
<dbReference type="InterPro" id="IPR050315">
    <property type="entry name" value="FAD-oxidoreductase_2"/>
</dbReference>
<feature type="domain" description="FAD-dependent oxidoreductase 2 FAD-binding" evidence="5">
    <location>
        <begin position="39"/>
        <end position="461"/>
    </location>
</feature>
<dbReference type="Gene3D" id="3.50.50.60">
    <property type="entry name" value="FAD/NAD(P)-binding domain"/>
    <property type="match status" value="1"/>
</dbReference>
<dbReference type="STRING" id="742823.HMPREF9465_01112"/>
<name>K1JUE3_9BURK</name>
<evidence type="ECO:0000256" key="4">
    <source>
        <dbReference type="ARBA" id="ARBA00023002"/>
    </source>
</evidence>
<keyword evidence="3" id="KW-0274">FAD</keyword>
<organism evidence="6 7">
    <name type="scientific">Sutterella wadsworthensis 2_1_59BFAA</name>
    <dbReference type="NCBI Taxonomy" id="742823"/>
    <lineage>
        <taxon>Bacteria</taxon>
        <taxon>Pseudomonadati</taxon>
        <taxon>Pseudomonadota</taxon>
        <taxon>Betaproteobacteria</taxon>
        <taxon>Burkholderiales</taxon>
        <taxon>Sutterellaceae</taxon>
        <taxon>Sutterella</taxon>
    </lineage>
</organism>
<dbReference type="InterPro" id="IPR027477">
    <property type="entry name" value="Succ_DH/fumarate_Rdtase_cat_sf"/>
</dbReference>